<proteinExistence type="predicted"/>
<dbReference type="AlphaFoldDB" id="A0A7D9MGK6"/>
<sequence>KMAPFRWPAIANDLMLATEVAARNPKSGAEWETIACVLSREFSTDDRNVEVTGRACRERMERLIAKYKEEDKRSLK</sequence>
<dbReference type="OrthoDB" id="5985041at2759"/>
<evidence type="ECO:0000313" key="2">
    <source>
        <dbReference type="Proteomes" id="UP001152795"/>
    </source>
</evidence>
<feature type="non-terminal residue" evidence="1">
    <location>
        <position position="1"/>
    </location>
</feature>
<name>A0A7D9MGK6_PARCT</name>
<evidence type="ECO:0000313" key="1">
    <source>
        <dbReference type="EMBL" id="CAB4045983.1"/>
    </source>
</evidence>
<dbReference type="EMBL" id="CACRXK020044039">
    <property type="protein sequence ID" value="CAB4045983.1"/>
    <property type="molecule type" value="Genomic_DNA"/>
</dbReference>
<keyword evidence="2" id="KW-1185">Reference proteome</keyword>
<accession>A0A7D9MGK6</accession>
<feature type="non-terminal residue" evidence="1">
    <location>
        <position position="76"/>
    </location>
</feature>
<reference evidence="1" key="1">
    <citation type="submission" date="2020-04" db="EMBL/GenBank/DDBJ databases">
        <authorList>
            <person name="Alioto T."/>
            <person name="Alioto T."/>
            <person name="Gomez Garrido J."/>
        </authorList>
    </citation>
    <scope>NUCLEOTIDE SEQUENCE</scope>
    <source>
        <strain evidence="1">A484AB</strain>
    </source>
</reference>
<protein>
    <submittedName>
        <fullName evidence="1">Uncharacterized protein</fullName>
    </submittedName>
</protein>
<comment type="caution">
    <text evidence="1">The sequence shown here is derived from an EMBL/GenBank/DDBJ whole genome shotgun (WGS) entry which is preliminary data.</text>
</comment>
<organism evidence="1 2">
    <name type="scientific">Paramuricea clavata</name>
    <name type="common">Red gorgonian</name>
    <name type="synonym">Violescent sea-whip</name>
    <dbReference type="NCBI Taxonomy" id="317549"/>
    <lineage>
        <taxon>Eukaryota</taxon>
        <taxon>Metazoa</taxon>
        <taxon>Cnidaria</taxon>
        <taxon>Anthozoa</taxon>
        <taxon>Octocorallia</taxon>
        <taxon>Malacalcyonacea</taxon>
        <taxon>Plexauridae</taxon>
        <taxon>Paramuricea</taxon>
    </lineage>
</organism>
<gene>
    <name evidence="1" type="ORF">PACLA_8A010289</name>
</gene>
<dbReference type="Proteomes" id="UP001152795">
    <property type="component" value="Unassembled WGS sequence"/>
</dbReference>